<name>A0A644XWS3_9ZZZZ</name>
<dbReference type="InterPro" id="IPR018768">
    <property type="entry name" value="DUF2344"/>
</dbReference>
<accession>A0A644XWS3</accession>
<dbReference type="AlphaFoldDB" id="A0A644XWS3"/>
<organism evidence="2">
    <name type="scientific">bioreactor metagenome</name>
    <dbReference type="NCBI Taxonomy" id="1076179"/>
    <lineage>
        <taxon>unclassified sequences</taxon>
        <taxon>metagenomes</taxon>
        <taxon>ecological metagenomes</taxon>
    </lineage>
</organism>
<reference evidence="2" key="1">
    <citation type="submission" date="2019-08" db="EMBL/GenBank/DDBJ databases">
        <authorList>
            <person name="Kucharzyk K."/>
            <person name="Murdoch R.W."/>
            <person name="Higgins S."/>
            <person name="Loffler F."/>
        </authorList>
    </citation>
    <scope>NUCLEOTIDE SEQUENCE</scope>
</reference>
<dbReference type="Pfam" id="PF10105">
    <property type="entry name" value="DUF2344"/>
    <property type="match status" value="1"/>
</dbReference>
<feature type="domain" description="DUF2344" evidence="1">
    <location>
        <begin position="3"/>
        <end position="99"/>
    </location>
</feature>
<dbReference type="EMBL" id="VSSQ01003427">
    <property type="protein sequence ID" value="MPM20635.1"/>
    <property type="molecule type" value="Genomic_DNA"/>
</dbReference>
<evidence type="ECO:0000313" key="2">
    <source>
        <dbReference type="EMBL" id="MPM20635.1"/>
    </source>
</evidence>
<protein>
    <recommendedName>
        <fullName evidence="1">DUF2344 domain-containing protein</fullName>
    </recommendedName>
</protein>
<proteinExistence type="predicted"/>
<comment type="caution">
    <text evidence="2">The sequence shown here is derived from an EMBL/GenBank/DDBJ whole genome shotgun (WGS) entry which is preliminary data.</text>
</comment>
<evidence type="ECO:0000259" key="1">
    <source>
        <dbReference type="Pfam" id="PF10105"/>
    </source>
</evidence>
<sequence length="227" mass="24428">MIRVRLTYSKRGRACFIPHIAIPSVLARSAARASISFRLSEGFTPRPKISLGPELSVGVPALAEPFEAWLTGYDEDIPRRWNLFLPAGFSITGSTVVDGLPGTEEAKSLGKWCRASSCILALRGGESGPALQECLDELKTEGTVLSFGKGPDLPSGFFRLVMEDPAQRGPGVLVKALAAREVITGWPDVFILREAVGSLFLPEDGGEPRVLPLAEPLRVSDGEDERA</sequence>
<gene>
    <name evidence="2" type="ORF">SDC9_67070</name>
</gene>